<protein>
    <submittedName>
        <fullName evidence="2">DUF1801 domain-containing protein</fullName>
    </submittedName>
</protein>
<evidence type="ECO:0000259" key="1">
    <source>
        <dbReference type="Pfam" id="PF08818"/>
    </source>
</evidence>
<feature type="domain" description="YdhG-like" evidence="1">
    <location>
        <begin position="19"/>
        <end position="121"/>
    </location>
</feature>
<dbReference type="InterPro" id="IPR014922">
    <property type="entry name" value="YdhG-like"/>
</dbReference>
<dbReference type="Pfam" id="PF08818">
    <property type="entry name" value="DUF1801"/>
    <property type="match status" value="1"/>
</dbReference>
<gene>
    <name evidence="2" type="ORF">KHB02_10970</name>
</gene>
<dbReference type="EMBL" id="JAGYPE010000002">
    <property type="protein sequence ID" value="MBS4181907.1"/>
    <property type="molecule type" value="Genomic_DNA"/>
</dbReference>
<evidence type="ECO:0000313" key="2">
    <source>
        <dbReference type="EMBL" id="MBS4181907.1"/>
    </source>
</evidence>
<sequence length="132" mass="14307">MTPSDLPVASVLARASGPRREEADHLLTLHTEVSGEPAVVWAGRILGFGAYRYRYASGRSGTAPVLAFAPGPRHHAVYLSAGFADRWPELLAQLGEHRASTACLYLPRLTDVDTTVLRELLVRTRDEAVGSV</sequence>
<comment type="caution">
    <text evidence="2">The sequence shown here is derived from an EMBL/GenBank/DDBJ whole genome shotgun (WGS) entry which is preliminary data.</text>
</comment>
<reference evidence="2" key="1">
    <citation type="submission" date="2021-05" db="EMBL/GenBank/DDBJ databases">
        <title>Novel Bacillus species.</title>
        <authorList>
            <person name="Liu G."/>
        </authorList>
    </citation>
    <scope>NUCLEOTIDE SEQUENCE</scope>
    <source>
        <strain evidence="2">FJAT-50051</strain>
    </source>
</reference>
<name>A0A942SY19_9BACI</name>
<proteinExistence type="predicted"/>
<accession>A0A942SY19</accession>
<organism evidence="2">
    <name type="scientific">Neobacillus citreus</name>
    <dbReference type="NCBI Taxonomy" id="2833578"/>
    <lineage>
        <taxon>Bacteria</taxon>
        <taxon>Bacillati</taxon>
        <taxon>Bacillota</taxon>
        <taxon>Bacilli</taxon>
        <taxon>Bacillales</taxon>
        <taxon>Bacillaceae</taxon>
        <taxon>Neobacillus</taxon>
    </lineage>
</organism>
<dbReference type="AlphaFoldDB" id="A0A942SY19"/>